<evidence type="ECO:0000256" key="3">
    <source>
        <dbReference type="ARBA" id="ARBA00023082"/>
    </source>
</evidence>
<dbReference type="InterPro" id="IPR013249">
    <property type="entry name" value="RNA_pol_sigma70_r4_t2"/>
</dbReference>
<accession>A0A1G1V9M5</accession>
<dbReference type="CDD" id="cd06171">
    <property type="entry name" value="Sigma70_r4"/>
    <property type="match status" value="1"/>
</dbReference>
<dbReference type="InterPro" id="IPR014284">
    <property type="entry name" value="RNA_pol_sigma-70_dom"/>
</dbReference>
<evidence type="ECO:0000313" key="10">
    <source>
        <dbReference type="Proteomes" id="UP000178272"/>
    </source>
</evidence>
<sequence>MTPKQLIARRAILSLAHSDFNKGLNSYAFFKVNNRATSDDLVQDTFVKTWRYLIKGGKIEVMKAFLFHILNNLIVDEYRRRKTSSLDVLLEKGFEPSTDRSEQLFDFIDGKAALLLIQHLPLKYQRVMRMKYKQDLSLKEIALITGQSRNTVSVQAHRGLEKLKSLYGKSTKRLT</sequence>
<evidence type="ECO:0000313" key="9">
    <source>
        <dbReference type="EMBL" id="OGY12154.1"/>
    </source>
</evidence>
<dbReference type="InterPro" id="IPR007627">
    <property type="entry name" value="RNA_pol_sigma70_r2"/>
</dbReference>
<name>A0A1G1V9M5_9BACT</name>
<keyword evidence="2 6" id="KW-0805">Transcription regulation</keyword>
<dbReference type="PANTHER" id="PTHR43133">
    <property type="entry name" value="RNA POLYMERASE ECF-TYPE SIGMA FACTO"/>
    <property type="match status" value="1"/>
</dbReference>
<evidence type="ECO:0000256" key="2">
    <source>
        <dbReference type="ARBA" id="ARBA00023015"/>
    </source>
</evidence>
<dbReference type="NCBIfam" id="TIGR02937">
    <property type="entry name" value="sigma70-ECF"/>
    <property type="match status" value="1"/>
</dbReference>
<dbReference type="InterPro" id="IPR013325">
    <property type="entry name" value="RNA_pol_sigma_r2"/>
</dbReference>
<dbReference type="InterPro" id="IPR036388">
    <property type="entry name" value="WH-like_DNA-bd_sf"/>
</dbReference>
<feature type="domain" description="RNA polymerase sigma-70 region 2" evidence="7">
    <location>
        <begin position="26"/>
        <end position="82"/>
    </location>
</feature>
<feature type="domain" description="RNA polymerase sigma factor 70 region 4 type 2" evidence="8">
    <location>
        <begin position="114"/>
        <end position="163"/>
    </location>
</feature>
<dbReference type="Gene3D" id="1.10.10.10">
    <property type="entry name" value="Winged helix-like DNA-binding domain superfamily/Winged helix DNA-binding domain"/>
    <property type="match status" value="1"/>
</dbReference>
<dbReference type="AlphaFoldDB" id="A0A1G1V9M5"/>
<proteinExistence type="inferred from homology"/>
<comment type="similarity">
    <text evidence="1 6">Belongs to the sigma-70 factor family. ECF subfamily.</text>
</comment>
<evidence type="ECO:0000256" key="6">
    <source>
        <dbReference type="RuleBase" id="RU000716"/>
    </source>
</evidence>
<gene>
    <name evidence="9" type="ORF">A3F61_01080</name>
</gene>
<dbReference type="SUPFAM" id="SSF88659">
    <property type="entry name" value="Sigma3 and sigma4 domains of RNA polymerase sigma factors"/>
    <property type="match status" value="1"/>
</dbReference>
<dbReference type="EMBL" id="MHCA01000026">
    <property type="protein sequence ID" value="OGY12154.1"/>
    <property type="molecule type" value="Genomic_DNA"/>
</dbReference>
<reference evidence="9 10" key="1">
    <citation type="journal article" date="2016" name="Nat. Commun.">
        <title>Thousands of microbial genomes shed light on interconnected biogeochemical processes in an aquifer system.</title>
        <authorList>
            <person name="Anantharaman K."/>
            <person name="Brown C.T."/>
            <person name="Hug L.A."/>
            <person name="Sharon I."/>
            <person name="Castelle C.J."/>
            <person name="Probst A.J."/>
            <person name="Thomas B.C."/>
            <person name="Singh A."/>
            <person name="Wilkins M.J."/>
            <person name="Karaoz U."/>
            <person name="Brodie E.L."/>
            <person name="Williams K.H."/>
            <person name="Hubbard S.S."/>
            <person name="Banfield J.F."/>
        </authorList>
    </citation>
    <scope>NUCLEOTIDE SEQUENCE [LARGE SCALE GENOMIC DNA]</scope>
</reference>
<dbReference type="Proteomes" id="UP000178272">
    <property type="component" value="Unassembled WGS sequence"/>
</dbReference>
<evidence type="ECO:0000259" key="7">
    <source>
        <dbReference type="Pfam" id="PF04542"/>
    </source>
</evidence>
<keyword evidence="5 6" id="KW-0804">Transcription</keyword>
<dbReference type="SUPFAM" id="SSF88946">
    <property type="entry name" value="Sigma2 domain of RNA polymerase sigma factors"/>
    <property type="match status" value="1"/>
</dbReference>
<protein>
    <recommendedName>
        <fullName evidence="6">RNA polymerase sigma factor</fullName>
    </recommendedName>
</protein>
<dbReference type="InterPro" id="IPR000838">
    <property type="entry name" value="RNA_pol_sigma70_ECF_CS"/>
</dbReference>
<keyword evidence="4 6" id="KW-0238">DNA-binding</keyword>
<evidence type="ECO:0000256" key="4">
    <source>
        <dbReference type="ARBA" id="ARBA00023125"/>
    </source>
</evidence>
<organism evidence="9 10">
    <name type="scientific">Candidatus Blackburnbacteria bacterium RIFCSPHIGHO2_12_FULL_41_13b</name>
    <dbReference type="NCBI Taxonomy" id="1797517"/>
    <lineage>
        <taxon>Bacteria</taxon>
        <taxon>Candidatus Blackburniibacteriota</taxon>
    </lineage>
</organism>
<dbReference type="Pfam" id="PF08281">
    <property type="entry name" value="Sigma70_r4_2"/>
    <property type="match status" value="1"/>
</dbReference>
<dbReference type="STRING" id="1797517.A3F61_01080"/>
<evidence type="ECO:0000259" key="8">
    <source>
        <dbReference type="Pfam" id="PF08281"/>
    </source>
</evidence>
<dbReference type="GO" id="GO:0006352">
    <property type="term" value="P:DNA-templated transcription initiation"/>
    <property type="evidence" value="ECO:0007669"/>
    <property type="project" value="InterPro"/>
</dbReference>
<evidence type="ECO:0000256" key="5">
    <source>
        <dbReference type="ARBA" id="ARBA00023163"/>
    </source>
</evidence>
<dbReference type="GO" id="GO:0016987">
    <property type="term" value="F:sigma factor activity"/>
    <property type="evidence" value="ECO:0007669"/>
    <property type="project" value="UniProtKB-KW"/>
</dbReference>
<dbReference type="InterPro" id="IPR013324">
    <property type="entry name" value="RNA_pol_sigma_r3/r4-like"/>
</dbReference>
<dbReference type="Pfam" id="PF04542">
    <property type="entry name" value="Sigma70_r2"/>
    <property type="match status" value="1"/>
</dbReference>
<dbReference type="InterPro" id="IPR039425">
    <property type="entry name" value="RNA_pol_sigma-70-like"/>
</dbReference>
<comment type="caution">
    <text evidence="9">The sequence shown here is derived from an EMBL/GenBank/DDBJ whole genome shotgun (WGS) entry which is preliminary data.</text>
</comment>
<dbReference type="Gene3D" id="1.10.1740.10">
    <property type="match status" value="1"/>
</dbReference>
<dbReference type="GO" id="GO:0003677">
    <property type="term" value="F:DNA binding"/>
    <property type="evidence" value="ECO:0007669"/>
    <property type="project" value="UniProtKB-KW"/>
</dbReference>
<keyword evidence="3 6" id="KW-0731">Sigma factor</keyword>
<evidence type="ECO:0000256" key="1">
    <source>
        <dbReference type="ARBA" id="ARBA00010641"/>
    </source>
</evidence>
<dbReference type="PANTHER" id="PTHR43133:SF62">
    <property type="entry name" value="RNA POLYMERASE SIGMA FACTOR SIGZ"/>
    <property type="match status" value="1"/>
</dbReference>
<dbReference type="PROSITE" id="PS01063">
    <property type="entry name" value="SIGMA70_ECF"/>
    <property type="match status" value="1"/>
</dbReference>